<keyword evidence="3" id="KW-0408">Iron</keyword>
<evidence type="ECO:0000259" key="5">
    <source>
        <dbReference type="Pfam" id="PF14226"/>
    </source>
</evidence>
<keyword evidence="2" id="KW-0560">Oxidoreductase</keyword>
<keyword evidence="7" id="KW-1185">Reference proteome</keyword>
<sequence length="334" mass="36652">MEIELISSAFRSASLPESYVRPESERPNLSQVDDWKICFFFPVVDLGCGDKNLLLQQIVHARREYGVFQIINHVVSMEAAARMLLVDPEFFGLPVEEMPKYYSDDPSKTMRLHTNFNVIKETIHNWEDYLRLRCLKEIMKNMVEESVAADGHKHKDIWGKKLKGPALNFDAGASSSSNCGSGTNQTPSDDMIRIIIDEPSALDLFDQMLKKIKKDEHMKLLSEGAIDCLAKLNDVVIGTASTVTIGLVGFANTGSSFSPTLSFLGVANATAFVCAFTAITLRLKKPMASRIMTKIGGIASSSSIVGAVGIYLPDNIAWASWVAAIIPAVAVALF</sequence>
<keyword evidence="4" id="KW-1133">Transmembrane helix</keyword>
<reference evidence="6 7" key="1">
    <citation type="submission" date="2024-02" db="EMBL/GenBank/DDBJ databases">
        <authorList>
            <person name="Vignale AGUSTIN F."/>
            <person name="Sosa J E."/>
            <person name="Modenutti C."/>
        </authorList>
    </citation>
    <scope>NUCLEOTIDE SEQUENCE [LARGE SCALE GENOMIC DNA]</scope>
</reference>
<evidence type="ECO:0000256" key="3">
    <source>
        <dbReference type="ARBA" id="ARBA00023004"/>
    </source>
</evidence>
<keyword evidence="1" id="KW-0479">Metal-binding</keyword>
<dbReference type="GO" id="GO:0046872">
    <property type="term" value="F:metal ion binding"/>
    <property type="evidence" value="ECO:0007669"/>
    <property type="project" value="UniProtKB-KW"/>
</dbReference>
<evidence type="ECO:0000313" key="6">
    <source>
        <dbReference type="EMBL" id="CAK9149249.1"/>
    </source>
</evidence>
<proteinExistence type="predicted"/>
<dbReference type="GO" id="GO:0016491">
    <property type="term" value="F:oxidoreductase activity"/>
    <property type="evidence" value="ECO:0007669"/>
    <property type="project" value="UniProtKB-KW"/>
</dbReference>
<dbReference type="EMBL" id="CAUOFW020001853">
    <property type="protein sequence ID" value="CAK9149249.1"/>
    <property type="molecule type" value="Genomic_DNA"/>
</dbReference>
<dbReference type="Gene3D" id="2.60.120.330">
    <property type="entry name" value="B-lactam Antibiotic, Isopenicillin N Synthase, Chain"/>
    <property type="match status" value="1"/>
</dbReference>
<dbReference type="InterPro" id="IPR026992">
    <property type="entry name" value="DIOX_N"/>
</dbReference>
<evidence type="ECO:0000256" key="1">
    <source>
        <dbReference type="ARBA" id="ARBA00022723"/>
    </source>
</evidence>
<evidence type="ECO:0000256" key="2">
    <source>
        <dbReference type="ARBA" id="ARBA00023002"/>
    </source>
</evidence>
<feature type="transmembrane region" description="Helical" evidence="4">
    <location>
        <begin position="316"/>
        <end position="333"/>
    </location>
</feature>
<feature type="transmembrane region" description="Helical" evidence="4">
    <location>
        <begin position="291"/>
        <end position="310"/>
    </location>
</feature>
<dbReference type="AlphaFoldDB" id="A0ABC8RW96"/>
<dbReference type="SUPFAM" id="SSF51197">
    <property type="entry name" value="Clavaminate synthase-like"/>
    <property type="match status" value="1"/>
</dbReference>
<dbReference type="PANTHER" id="PTHR10209:SF251">
    <property type="entry name" value="PROTEIN DMR6-LIKE OXYGENASE 2"/>
    <property type="match status" value="1"/>
</dbReference>
<name>A0ABC8RW96_9AQUA</name>
<protein>
    <recommendedName>
        <fullName evidence="5">Non-haem dioxygenase N-terminal domain-containing protein</fullName>
    </recommendedName>
</protein>
<dbReference type="InterPro" id="IPR027443">
    <property type="entry name" value="IPNS-like_sf"/>
</dbReference>
<comment type="caution">
    <text evidence="6">The sequence shown here is derived from an EMBL/GenBank/DDBJ whole genome shotgun (WGS) entry which is preliminary data.</text>
</comment>
<evidence type="ECO:0000313" key="7">
    <source>
        <dbReference type="Proteomes" id="UP001642360"/>
    </source>
</evidence>
<dbReference type="Pfam" id="PF14226">
    <property type="entry name" value="DIOX_N"/>
    <property type="match status" value="1"/>
</dbReference>
<feature type="transmembrane region" description="Helical" evidence="4">
    <location>
        <begin position="261"/>
        <end position="279"/>
    </location>
</feature>
<feature type="domain" description="Non-haem dioxygenase N-terminal" evidence="5">
    <location>
        <begin position="42"/>
        <end position="137"/>
    </location>
</feature>
<organism evidence="6 7">
    <name type="scientific">Ilex paraguariensis</name>
    <name type="common">yerba mate</name>
    <dbReference type="NCBI Taxonomy" id="185542"/>
    <lineage>
        <taxon>Eukaryota</taxon>
        <taxon>Viridiplantae</taxon>
        <taxon>Streptophyta</taxon>
        <taxon>Embryophyta</taxon>
        <taxon>Tracheophyta</taxon>
        <taxon>Spermatophyta</taxon>
        <taxon>Magnoliopsida</taxon>
        <taxon>eudicotyledons</taxon>
        <taxon>Gunneridae</taxon>
        <taxon>Pentapetalae</taxon>
        <taxon>asterids</taxon>
        <taxon>campanulids</taxon>
        <taxon>Aquifoliales</taxon>
        <taxon>Aquifoliaceae</taxon>
        <taxon>Ilex</taxon>
    </lineage>
</organism>
<gene>
    <name evidence="6" type="ORF">ILEXP_LOCUS17282</name>
</gene>
<evidence type="ECO:0000256" key="4">
    <source>
        <dbReference type="SAM" id="Phobius"/>
    </source>
</evidence>
<keyword evidence="4" id="KW-0472">Membrane</keyword>
<keyword evidence="4" id="KW-0812">Transmembrane</keyword>
<dbReference type="Proteomes" id="UP001642360">
    <property type="component" value="Unassembled WGS sequence"/>
</dbReference>
<dbReference type="PANTHER" id="PTHR10209">
    <property type="entry name" value="OXIDOREDUCTASE, 2OG-FE II OXYGENASE FAMILY PROTEIN"/>
    <property type="match status" value="1"/>
</dbReference>
<accession>A0ABC8RW96</accession>